<dbReference type="Proteomes" id="UP000276776">
    <property type="component" value="Unassembled WGS sequence"/>
</dbReference>
<evidence type="ECO:0000313" key="1">
    <source>
        <dbReference type="EMBL" id="VDN08260.1"/>
    </source>
</evidence>
<sequence length="137" mass="15837">MLSEACDIEVRLRSETKKPFQFLISVEAAKYHSKRITFNALTGKNQNQTNNYIFHIQGSQCHKKNWHFIVWKQIEDSSSSKAVWEISDHVKVKLESLPFESLPSPFNYQPSVNVSVKDDLKLHFGSRFGIISCQFCV</sequence>
<proteinExistence type="predicted"/>
<dbReference type="AlphaFoldDB" id="A0A0N5DBK7"/>
<dbReference type="OrthoDB" id="5780897at2759"/>
<evidence type="ECO:0000313" key="3">
    <source>
        <dbReference type="WBParaSite" id="TCLT_0001056901-mRNA-1"/>
    </source>
</evidence>
<dbReference type="WBParaSite" id="TCLT_0001056901-mRNA-1">
    <property type="protein sequence ID" value="TCLT_0001056901-mRNA-1"/>
    <property type="gene ID" value="TCLT_0001056901"/>
</dbReference>
<accession>A0A0N5DBK7</accession>
<gene>
    <name evidence="1" type="ORF">TCLT_LOCUS10558</name>
</gene>
<reference evidence="3" key="1">
    <citation type="submission" date="2017-02" db="UniProtKB">
        <authorList>
            <consortium name="WormBaseParasite"/>
        </authorList>
    </citation>
    <scope>IDENTIFICATION</scope>
</reference>
<keyword evidence="2" id="KW-1185">Reference proteome</keyword>
<organism evidence="3">
    <name type="scientific">Thelazia callipaeda</name>
    <name type="common">Oriental eyeworm</name>
    <name type="synonym">Parasitic nematode</name>
    <dbReference type="NCBI Taxonomy" id="103827"/>
    <lineage>
        <taxon>Eukaryota</taxon>
        <taxon>Metazoa</taxon>
        <taxon>Ecdysozoa</taxon>
        <taxon>Nematoda</taxon>
        <taxon>Chromadorea</taxon>
        <taxon>Rhabditida</taxon>
        <taxon>Spirurina</taxon>
        <taxon>Spiruromorpha</taxon>
        <taxon>Thelazioidea</taxon>
        <taxon>Thelaziidae</taxon>
        <taxon>Thelazia</taxon>
    </lineage>
</organism>
<reference evidence="1 2" key="2">
    <citation type="submission" date="2018-11" db="EMBL/GenBank/DDBJ databases">
        <authorList>
            <consortium name="Pathogen Informatics"/>
        </authorList>
    </citation>
    <scope>NUCLEOTIDE SEQUENCE [LARGE SCALE GENOMIC DNA]</scope>
</reference>
<dbReference type="EMBL" id="UYYF01005174">
    <property type="protein sequence ID" value="VDN08260.1"/>
    <property type="molecule type" value="Genomic_DNA"/>
</dbReference>
<name>A0A0N5DBK7_THECL</name>
<evidence type="ECO:0000313" key="2">
    <source>
        <dbReference type="Proteomes" id="UP000276776"/>
    </source>
</evidence>
<dbReference type="OMA" id="SPIWKIT"/>
<protein>
    <submittedName>
        <fullName evidence="3">SHR-BD domain-containing protein</fullName>
    </submittedName>
</protein>